<evidence type="ECO:0000256" key="6">
    <source>
        <dbReference type="ARBA" id="ARBA00023015"/>
    </source>
</evidence>
<evidence type="ECO:0000313" key="15">
    <source>
        <dbReference type="EMBL" id="JAG83381.1"/>
    </source>
</evidence>
<dbReference type="OrthoDB" id="7677610at2759"/>
<dbReference type="GO" id="GO:0005654">
    <property type="term" value="C:nucleoplasm"/>
    <property type="evidence" value="ECO:0007669"/>
    <property type="project" value="UniProtKB-SubCell"/>
</dbReference>
<name>A0A0C9RAV4_9HYME</name>
<proteinExistence type="inferred from homology"/>
<dbReference type="Proteomes" id="UP000694866">
    <property type="component" value="Unplaced"/>
</dbReference>
<comment type="similarity">
    <text evidence="2">Belongs to the THAP1 family.</text>
</comment>
<protein>
    <submittedName>
        <fullName evidence="17">THAP domain-containing protein 1-like</fullName>
    </submittedName>
    <submittedName>
        <fullName evidence="15">Thap1 protein</fullName>
    </submittedName>
</protein>
<dbReference type="SMART" id="SM00692">
    <property type="entry name" value="DM3"/>
    <property type="match status" value="1"/>
</dbReference>
<dbReference type="EMBL" id="GBYB01013614">
    <property type="protein sequence ID" value="JAG83381.1"/>
    <property type="molecule type" value="Transcribed_RNA"/>
</dbReference>
<dbReference type="Pfam" id="PF12017">
    <property type="entry name" value="Tnp_P_element"/>
    <property type="match status" value="1"/>
</dbReference>
<dbReference type="Pfam" id="PF05485">
    <property type="entry name" value="THAP"/>
    <property type="match status" value="1"/>
</dbReference>
<evidence type="ECO:0000256" key="4">
    <source>
        <dbReference type="ARBA" id="ARBA00022771"/>
    </source>
</evidence>
<dbReference type="RefSeq" id="XP_011306072.1">
    <property type="nucleotide sequence ID" value="XM_011307770.1"/>
</dbReference>
<reference evidence="17" key="2">
    <citation type="submission" date="2025-04" db="UniProtKB">
        <authorList>
            <consortium name="RefSeq"/>
        </authorList>
    </citation>
    <scope>IDENTIFICATION</scope>
    <source>
        <strain evidence="17">USDA-PBARC FA_bdor</strain>
        <tissue evidence="17">Whole organism</tissue>
    </source>
</reference>
<dbReference type="PANTHER" id="PTHR46600:SF1">
    <property type="entry name" value="THAP DOMAIN-CONTAINING PROTEIN 1"/>
    <property type="match status" value="1"/>
</dbReference>
<evidence type="ECO:0000256" key="13">
    <source>
        <dbReference type="SAM" id="Coils"/>
    </source>
</evidence>
<keyword evidence="6" id="KW-0805">Transcription regulation</keyword>
<keyword evidence="11" id="KW-0131">Cell cycle</keyword>
<dbReference type="Gene3D" id="6.20.210.20">
    <property type="entry name" value="THAP domain"/>
    <property type="match status" value="1"/>
</dbReference>
<evidence type="ECO:0000259" key="14">
    <source>
        <dbReference type="PROSITE" id="PS50950"/>
    </source>
</evidence>
<evidence type="ECO:0000256" key="1">
    <source>
        <dbReference type="ARBA" id="ARBA00004642"/>
    </source>
</evidence>
<dbReference type="SMART" id="SM00980">
    <property type="entry name" value="THAP"/>
    <property type="match status" value="1"/>
</dbReference>
<dbReference type="AlphaFoldDB" id="A0A0C9RAV4"/>
<reference evidence="15" key="1">
    <citation type="submission" date="2015-01" db="EMBL/GenBank/DDBJ databases">
        <title>Transcriptome Assembly of Fopius arisanus.</title>
        <authorList>
            <person name="Geib S."/>
        </authorList>
    </citation>
    <scope>NUCLEOTIDE SEQUENCE</scope>
</reference>
<keyword evidence="9" id="KW-0804">Transcription</keyword>
<keyword evidence="7 13" id="KW-0175">Coiled coil</keyword>
<evidence type="ECO:0000256" key="7">
    <source>
        <dbReference type="ARBA" id="ARBA00023054"/>
    </source>
</evidence>
<evidence type="ECO:0000256" key="10">
    <source>
        <dbReference type="ARBA" id="ARBA00023242"/>
    </source>
</evidence>
<dbReference type="PANTHER" id="PTHR46600">
    <property type="entry name" value="THAP DOMAIN-CONTAINING"/>
    <property type="match status" value="1"/>
</dbReference>
<dbReference type="KEGG" id="fas:105268320"/>
<keyword evidence="10" id="KW-0539">Nucleus</keyword>
<accession>A0A9R1U3T7</accession>
<evidence type="ECO:0000256" key="5">
    <source>
        <dbReference type="ARBA" id="ARBA00022833"/>
    </source>
</evidence>
<evidence type="ECO:0000256" key="2">
    <source>
        <dbReference type="ARBA" id="ARBA00006177"/>
    </source>
</evidence>
<dbReference type="InterPro" id="IPR006612">
    <property type="entry name" value="THAP_Znf"/>
</dbReference>
<evidence type="ECO:0000256" key="9">
    <source>
        <dbReference type="ARBA" id="ARBA00023163"/>
    </source>
</evidence>
<evidence type="ECO:0000256" key="8">
    <source>
        <dbReference type="ARBA" id="ARBA00023125"/>
    </source>
</evidence>
<dbReference type="InterPro" id="IPR026516">
    <property type="entry name" value="THAP1/10"/>
</dbReference>
<dbReference type="InterPro" id="IPR021896">
    <property type="entry name" value="THAP9-like_HTH"/>
</dbReference>
<evidence type="ECO:0000256" key="3">
    <source>
        <dbReference type="ARBA" id="ARBA00022723"/>
    </source>
</evidence>
<evidence type="ECO:0000256" key="12">
    <source>
        <dbReference type="PROSITE-ProRule" id="PRU00309"/>
    </source>
</evidence>
<evidence type="ECO:0000256" key="11">
    <source>
        <dbReference type="ARBA" id="ARBA00023306"/>
    </source>
</evidence>
<keyword evidence="4 12" id="KW-0863">Zinc-finger</keyword>
<evidence type="ECO:0000313" key="17">
    <source>
        <dbReference type="RefSeq" id="XP_011306072.1"/>
    </source>
</evidence>
<feature type="coiled-coil region" evidence="13">
    <location>
        <begin position="136"/>
        <end position="170"/>
    </location>
</feature>
<keyword evidence="5" id="KW-0862">Zinc</keyword>
<dbReference type="GeneID" id="105268320"/>
<organism evidence="15">
    <name type="scientific">Fopius arisanus</name>
    <dbReference type="NCBI Taxonomy" id="64838"/>
    <lineage>
        <taxon>Eukaryota</taxon>
        <taxon>Metazoa</taxon>
        <taxon>Ecdysozoa</taxon>
        <taxon>Arthropoda</taxon>
        <taxon>Hexapoda</taxon>
        <taxon>Insecta</taxon>
        <taxon>Pterygota</taxon>
        <taxon>Neoptera</taxon>
        <taxon>Endopterygota</taxon>
        <taxon>Hymenoptera</taxon>
        <taxon>Apocrita</taxon>
        <taxon>Ichneumonoidea</taxon>
        <taxon>Braconidae</taxon>
        <taxon>Opiinae</taxon>
        <taxon>Fopius</taxon>
    </lineage>
</organism>
<dbReference type="GO" id="GO:0043565">
    <property type="term" value="F:sequence-specific DNA binding"/>
    <property type="evidence" value="ECO:0007669"/>
    <property type="project" value="InterPro"/>
</dbReference>
<dbReference type="InterPro" id="IPR038441">
    <property type="entry name" value="THAP_Znf_sf"/>
</dbReference>
<keyword evidence="3" id="KW-0479">Metal-binding</keyword>
<keyword evidence="16" id="KW-1185">Reference proteome</keyword>
<keyword evidence="8 12" id="KW-0238">DNA-binding</keyword>
<accession>A0A0C9RAV4</accession>
<dbReference type="SUPFAM" id="SSF57716">
    <property type="entry name" value="Glucocorticoid receptor-like (DNA-binding domain)"/>
    <property type="match status" value="1"/>
</dbReference>
<dbReference type="PROSITE" id="PS50950">
    <property type="entry name" value="ZF_THAP"/>
    <property type="match status" value="1"/>
</dbReference>
<feature type="domain" description="THAP-type" evidence="14">
    <location>
        <begin position="1"/>
        <end position="86"/>
    </location>
</feature>
<evidence type="ECO:0000313" key="16">
    <source>
        <dbReference type="Proteomes" id="UP000694866"/>
    </source>
</evidence>
<sequence>MVRQCCIKDCKSEWWPGTELSFHSFPKREESRKKWLEAIPPGKLRSTNLNYSSVCSKHFNESCFSDCINTKTLRNSLKKDAVPTLFGDATEPEFVNLEMLSDPSDEEFESPEEDVLLTTQDVGVQTTTNKRTFENLEILRRRDKNLRKRLKRAELKIKELKVIVKSHVERTDMDVIADAIHKYIPEDRRDLFLNELTHHVSPSLKKNYELFIKDFAITIYLCSREAYDYLREKITLPHPSTLRKWMKNEEKQINS</sequence>
<gene>
    <name evidence="15" type="primary">thap1</name>
    <name evidence="17" type="synonym">LOC105268320</name>
    <name evidence="15" type="ORF">g.45394</name>
</gene>
<dbReference type="GO" id="GO:0008270">
    <property type="term" value="F:zinc ion binding"/>
    <property type="evidence" value="ECO:0007669"/>
    <property type="project" value="UniProtKB-KW"/>
</dbReference>
<comment type="subcellular location">
    <subcellularLocation>
        <location evidence="1">Nucleus</location>
        <location evidence="1">Nucleoplasm</location>
    </subcellularLocation>
</comment>